<dbReference type="Pfam" id="PF00571">
    <property type="entry name" value="CBS"/>
    <property type="match status" value="2"/>
</dbReference>
<dbReference type="PROSITE" id="PS50157">
    <property type="entry name" value="ZINC_FINGER_C2H2_2"/>
    <property type="match status" value="1"/>
</dbReference>
<dbReference type="PANTHER" id="PTHR43080:SF2">
    <property type="entry name" value="CBS DOMAIN-CONTAINING PROTEIN"/>
    <property type="match status" value="1"/>
</dbReference>
<dbReference type="InterPro" id="IPR051257">
    <property type="entry name" value="Diverse_CBS-Domain"/>
</dbReference>
<evidence type="ECO:0000313" key="4">
    <source>
        <dbReference type="EMBL" id="KKL62684.1"/>
    </source>
</evidence>
<evidence type="ECO:0008006" key="5">
    <source>
        <dbReference type="Google" id="ProtNLM"/>
    </source>
</evidence>
<feature type="domain" description="C2H2-type" evidence="2">
    <location>
        <begin position="144"/>
        <end position="169"/>
    </location>
</feature>
<name>A0A0F9DLW7_9ZZZZ</name>
<dbReference type="PROSITE" id="PS51371">
    <property type="entry name" value="CBS"/>
    <property type="match status" value="2"/>
</dbReference>
<evidence type="ECO:0000259" key="2">
    <source>
        <dbReference type="PROSITE" id="PS50157"/>
    </source>
</evidence>
<feature type="domain" description="CBS" evidence="3">
    <location>
        <begin position="79"/>
        <end position="137"/>
    </location>
</feature>
<feature type="domain" description="CBS" evidence="3">
    <location>
        <begin position="14"/>
        <end position="70"/>
    </location>
</feature>
<gene>
    <name evidence="4" type="ORF">LCGC14_2182750</name>
</gene>
<dbReference type="InterPro" id="IPR000644">
    <property type="entry name" value="CBS_dom"/>
</dbReference>
<dbReference type="EMBL" id="LAZR01028414">
    <property type="protein sequence ID" value="KKL62684.1"/>
    <property type="molecule type" value="Genomic_DNA"/>
</dbReference>
<evidence type="ECO:0000256" key="1">
    <source>
        <dbReference type="ARBA" id="ARBA00023122"/>
    </source>
</evidence>
<dbReference type="SMART" id="SM00116">
    <property type="entry name" value="CBS"/>
    <property type="match status" value="2"/>
</dbReference>
<proteinExistence type="predicted"/>
<comment type="caution">
    <text evidence="4">The sequence shown here is derived from an EMBL/GenBank/DDBJ whole genome shotgun (WGS) entry which is preliminary data.</text>
</comment>
<dbReference type="InterPro" id="IPR013087">
    <property type="entry name" value="Znf_C2H2_type"/>
</dbReference>
<dbReference type="SUPFAM" id="SSF54631">
    <property type="entry name" value="CBS-domain pair"/>
    <property type="match status" value="1"/>
</dbReference>
<dbReference type="SMART" id="SM00355">
    <property type="entry name" value="ZnF_C2H2"/>
    <property type="match status" value="1"/>
</dbReference>
<dbReference type="PANTHER" id="PTHR43080">
    <property type="entry name" value="CBS DOMAIN-CONTAINING PROTEIN CBSX3, MITOCHONDRIAL"/>
    <property type="match status" value="1"/>
</dbReference>
<keyword evidence="1" id="KW-0129">CBS domain</keyword>
<dbReference type="InterPro" id="IPR046342">
    <property type="entry name" value="CBS_dom_sf"/>
</dbReference>
<sequence>MTENSLSDPVSKYIYPKLTTISSELTISDAAKILTEKMVESVIVFEGESIVGIITDRDILSDVVAAGLDPLKVKVSQIMRKPLATISKDATVRDAINIMTEKNIRRLVVMDGSRPLGLVRRKQLSGALQVRGVILPELEHPSVFTCPYCREEFDSLNSISKHMNESHFK</sequence>
<accession>A0A0F9DLW7</accession>
<protein>
    <recommendedName>
        <fullName evidence="5">CBS domain-containing protein</fullName>
    </recommendedName>
</protein>
<reference evidence="4" key="1">
    <citation type="journal article" date="2015" name="Nature">
        <title>Complex archaea that bridge the gap between prokaryotes and eukaryotes.</title>
        <authorList>
            <person name="Spang A."/>
            <person name="Saw J.H."/>
            <person name="Jorgensen S.L."/>
            <person name="Zaremba-Niedzwiedzka K."/>
            <person name="Martijn J."/>
            <person name="Lind A.E."/>
            <person name="van Eijk R."/>
            <person name="Schleper C."/>
            <person name="Guy L."/>
            <person name="Ettema T.J."/>
        </authorList>
    </citation>
    <scope>NUCLEOTIDE SEQUENCE</scope>
</reference>
<evidence type="ECO:0000259" key="3">
    <source>
        <dbReference type="PROSITE" id="PS51371"/>
    </source>
</evidence>
<dbReference type="AlphaFoldDB" id="A0A0F9DLW7"/>
<dbReference type="PROSITE" id="PS00028">
    <property type="entry name" value="ZINC_FINGER_C2H2_1"/>
    <property type="match status" value="1"/>
</dbReference>
<organism evidence="4">
    <name type="scientific">marine sediment metagenome</name>
    <dbReference type="NCBI Taxonomy" id="412755"/>
    <lineage>
        <taxon>unclassified sequences</taxon>
        <taxon>metagenomes</taxon>
        <taxon>ecological metagenomes</taxon>
    </lineage>
</organism>
<dbReference type="Gene3D" id="3.10.580.10">
    <property type="entry name" value="CBS-domain"/>
    <property type="match status" value="1"/>
</dbReference>